<dbReference type="EMBL" id="KB097495">
    <property type="protein sequence ID" value="ESN96508.1"/>
    <property type="molecule type" value="Genomic_DNA"/>
</dbReference>
<dbReference type="OrthoDB" id="6149201at2759"/>
<accession>T1EU86</accession>
<organism evidence="3 4">
    <name type="scientific">Helobdella robusta</name>
    <name type="common">Californian leech</name>
    <dbReference type="NCBI Taxonomy" id="6412"/>
    <lineage>
        <taxon>Eukaryota</taxon>
        <taxon>Metazoa</taxon>
        <taxon>Spiralia</taxon>
        <taxon>Lophotrochozoa</taxon>
        <taxon>Annelida</taxon>
        <taxon>Clitellata</taxon>
        <taxon>Hirudinea</taxon>
        <taxon>Rhynchobdellida</taxon>
        <taxon>Glossiphoniidae</taxon>
        <taxon>Helobdella</taxon>
    </lineage>
</organism>
<keyword evidence="4" id="KW-1185">Reference proteome</keyword>
<dbReference type="AlphaFoldDB" id="T1EU86"/>
<dbReference type="EMBL" id="AMQM01001398">
    <property type="status" value="NOT_ANNOTATED_CDS"/>
    <property type="molecule type" value="Genomic_DNA"/>
</dbReference>
<dbReference type="Proteomes" id="UP000015101">
    <property type="component" value="Unassembled WGS sequence"/>
</dbReference>
<dbReference type="GeneID" id="20200136"/>
<sequence length="180" mass="20974">MLHYQVLILVQSRSLRTKLSTTSQNLHSKVVDARDNLVYRQQQQQKYYDRKSKSLPSLNEEDVVRMNHNETWKRGIVRLKHQAPRSYIVDTEDGSTLRRNRRDLIYTKKVPLICAAPVDDSTDHFPPLKATQPQRLESPIHTQCNSPTDDTTQSSQESILRTRSSRSSKLPVRFKNYVLN</sequence>
<feature type="region of interest" description="Disordered" evidence="1">
    <location>
        <begin position="121"/>
        <end position="167"/>
    </location>
</feature>
<reference evidence="3" key="3">
    <citation type="submission" date="2015-06" db="UniProtKB">
        <authorList>
            <consortium name="EnsemblMetazoa"/>
        </authorList>
    </citation>
    <scope>IDENTIFICATION</scope>
</reference>
<dbReference type="eggNOG" id="ENOG502TM5D">
    <property type="taxonomic scope" value="Eukaryota"/>
</dbReference>
<dbReference type="InParanoid" id="T1EU86"/>
<name>T1EU86_HELRO</name>
<evidence type="ECO:0000256" key="1">
    <source>
        <dbReference type="SAM" id="MobiDB-lite"/>
    </source>
</evidence>
<dbReference type="EnsemblMetazoa" id="HelroT163577">
    <property type="protein sequence ID" value="HelroP163577"/>
    <property type="gene ID" value="HelroG163577"/>
</dbReference>
<reference evidence="2 4" key="2">
    <citation type="journal article" date="2013" name="Nature">
        <title>Insights into bilaterian evolution from three spiralian genomes.</title>
        <authorList>
            <person name="Simakov O."/>
            <person name="Marletaz F."/>
            <person name="Cho S.J."/>
            <person name="Edsinger-Gonzales E."/>
            <person name="Havlak P."/>
            <person name="Hellsten U."/>
            <person name="Kuo D.H."/>
            <person name="Larsson T."/>
            <person name="Lv J."/>
            <person name="Arendt D."/>
            <person name="Savage R."/>
            <person name="Osoegawa K."/>
            <person name="de Jong P."/>
            <person name="Grimwood J."/>
            <person name="Chapman J.A."/>
            <person name="Shapiro H."/>
            <person name="Aerts A."/>
            <person name="Otillar R.P."/>
            <person name="Terry A.Y."/>
            <person name="Boore J.L."/>
            <person name="Grigoriev I.V."/>
            <person name="Lindberg D.R."/>
            <person name="Seaver E.C."/>
            <person name="Weisblat D.A."/>
            <person name="Putnam N.H."/>
            <person name="Rokhsar D.S."/>
        </authorList>
    </citation>
    <scope>NUCLEOTIDE SEQUENCE</scope>
</reference>
<dbReference type="CTD" id="20200136"/>
<gene>
    <name evidence="3" type="primary">20200136</name>
    <name evidence="2" type="ORF">HELRODRAFT_163577</name>
</gene>
<dbReference type="HOGENOM" id="CLU_000384_9_0_1"/>
<proteinExistence type="predicted"/>
<feature type="compositionally biased region" description="Polar residues" evidence="1">
    <location>
        <begin position="131"/>
        <end position="167"/>
    </location>
</feature>
<dbReference type="RefSeq" id="XP_009025663.1">
    <property type="nucleotide sequence ID" value="XM_009027415.1"/>
</dbReference>
<evidence type="ECO:0000313" key="4">
    <source>
        <dbReference type="Proteomes" id="UP000015101"/>
    </source>
</evidence>
<dbReference type="OMA" id="SKEWEPA"/>
<dbReference type="PANTHER" id="PTHR33244">
    <property type="entry name" value="INTEGRASE CATALYTIC DOMAIN-CONTAINING PROTEIN-RELATED"/>
    <property type="match status" value="1"/>
</dbReference>
<protein>
    <submittedName>
        <fullName evidence="2 3">Uncharacterized protein</fullName>
    </submittedName>
</protein>
<dbReference type="KEGG" id="hro:HELRODRAFT_163577"/>
<evidence type="ECO:0000313" key="3">
    <source>
        <dbReference type="EnsemblMetazoa" id="HelroP163577"/>
    </source>
</evidence>
<dbReference type="PANTHER" id="PTHR33244:SF3">
    <property type="entry name" value="PEPTIDASE A2 DOMAIN-CONTAINING PROTEIN"/>
    <property type="match status" value="1"/>
</dbReference>
<reference evidence="4" key="1">
    <citation type="submission" date="2012-12" db="EMBL/GenBank/DDBJ databases">
        <authorList>
            <person name="Hellsten U."/>
            <person name="Grimwood J."/>
            <person name="Chapman J.A."/>
            <person name="Shapiro H."/>
            <person name="Aerts A."/>
            <person name="Otillar R.P."/>
            <person name="Terry A.Y."/>
            <person name="Boore J.L."/>
            <person name="Simakov O."/>
            <person name="Marletaz F."/>
            <person name="Cho S.-J."/>
            <person name="Edsinger-Gonzales E."/>
            <person name="Havlak P."/>
            <person name="Kuo D.-H."/>
            <person name="Larsson T."/>
            <person name="Lv J."/>
            <person name="Arendt D."/>
            <person name="Savage R."/>
            <person name="Osoegawa K."/>
            <person name="de Jong P."/>
            <person name="Lindberg D.R."/>
            <person name="Seaver E.C."/>
            <person name="Weisblat D.A."/>
            <person name="Putnam N.H."/>
            <person name="Grigoriev I.V."/>
            <person name="Rokhsar D.S."/>
        </authorList>
    </citation>
    <scope>NUCLEOTIDE SEQUENCE</scope>
</reference>
<dbReference type="STRING" id="6412.T1EU86"/>
<evidence type="ECO:0000313" key="2">
    <source>
        <dbReference type="EMBL" id="ESN96508.1"/>
    </source>
</evidence>